<feature type="non-terminal residue" evidence="2">
    <location>
        <position position="135"/>
    </location>
</feature>
<dbReference type="PANTHER" id="PTHR23355">
    <property type="entry name" value="RIBONUCLEASE"/>
    <property type="match status" value="1"/>
</dbReference>
<organism evidence="2">
    <name type="scientific">marine sediment metagenome</name>
    <dbReference type="NCBI Taxonomy" id="412755"/>
    <lineage>
        <taxon>unclassified sequences</taxon>
        <taxon>metagenomes</taxon>
        <taxon>ecological metagenomes</taxon>
    </lineage>
</organism>
<evidence type="ECO:0000313" key="2">
    <source>
        <dbReference type="EMBL" id="GAG42111.1"/>
    </source>
</evidence>
<sequence length="135" mass="15117">AWVNPYRDDGDWTVRIARGDAGDAAEGEVVEVAPVERRGRRRERERRGEDEGPAPPWGHVLKRLGRPGDPEADFAAVVWRRRLPVGFPDEVMAAADAIPAEPDAEELARRVDLRALDFVTIDPRTARDHDDAVYV</sequence>
<dbReference type="PANTHER" id="PTHR23355:SF9">
    <property type="entry name" value="DIS3-LIKE EXONUCLEASE 2"/>
    <property type="match status" value="1"/>
</dbReference>
<dbReference type="AlphaFoldDB" id="X0Z0A3"/>
<name>X0Z0A3_9ZZZZ</name>
<reference evidence="2" key="1">
    <citation type="journal article" date="2014" name="Front. Microbiol.">
        <title>High frequency of phylogenetically diverse reductive dehalogenase-homologous genes in deep subseafloor sedimentary metagenomes.</title>
        <authorList>
            <person name="Kawai M."/>
            <person name="Futagami T."/>
            <person name="Toyoda A."/>
            <person name="Takaki Y."/>
            <person name="Nishi S."/>
            <person name="Hori S."/>
            <person name="Arai W."/>
            <person name="Tsubouchi T."/>
            <person name="Morono Y."/>
            <person name="Uchiyama I."/>
            <person name="Ito T."/>
            <person name="Fujiyama A."/>
            <person name="Inagaki F."/>
            <person name="Takami H."/>
        </authorList>
    </citation>
    <scope>NUCLEOTIDE SEQUENCE</scope>
    <source>
        <strain evidence="2">Expedition CK06-06</strain>
    </source>
</reference>
<proteinExistence type="predicted"/>
<protein>
    <submittedName>
        <fullName evidence="2">Uncharacterized protein</fullName>
    </submittedName>
</protein>
<dbReference type="SUPFAM" id="SSF50249">
    <property type="entry name" value="Nucleic acid-binding proteins"/>
    <property type="match status" value="1"/>
</dbReference>
<dbReference type="GO" id="GO:0006402">
    <property type="term" value="P:mRNA catabolic process"/>
    <property type="evidence" value="ECO:0007669"/>
    <property type="project" value="TreeGrafter"/>
</dbReference>
<dbReference type="InterPro" id="IPR050180">
    <property type="entry name" value="RNR_Ribonuclease"/>
</dbReference>
<dbReference type="GO" id="GO:0005829">
    <property type="term" value="C:cytosol"/>
    <property type="evidence" value="ECO:0007669"/>
    <property type="project" value="TreeGrafter"/>
</dbReference>
<gene>
    <name evidence="2" type="ORF">S01H1_84348</name>
</gene>
<dbReference type="EMBL" id="BARS01057559">
    <property type="protein sequence ID" value="GAG42111.1"/>
    <property type="molecule type" value="Genomic_DNA"/>
</dbReference>
<feature type="non-terminal residue" evidence="2">
    <location>
        <position position="1"/>
    </location>
</feature>
<comment type="caution">
    <text evidence="2">The sequence shown here is derived from an EMBL/GenBank/DDBJ whole genome shotgun (WGS) entry which is preliminary data.</text>
</comment>
<evidence type="ECO:0000256" key="1">
    <source>
        <dbReference type="SAM" id="MobiDB-lite"/>
    </source>
</evidence>
<dbReference type="InterPro" id="IPR012340">
    <property type="entry name" value="NA-bd_OB-fold"/>
</dbReference>
<accession>X0Z0A3</accession>
<feature type="region of interest" description="Disordered" evidence="1">
    <location>
        <begin position="34"/>
        <end position="65"/>
    </location>
</feature>